<dbReference type="Proteomes" id="UP000287651">
    <property type="component" value="Unassembled WGS sequence"/>
</dbReference>
<organism evidence="2 3">
    <name type="scientific">Ensete ventricosum</name>
    <name type="common">Abyssinian banana</name>
    <name type="synonym">Musa ensete</name>
    <dbReference type="NCBI Taxonomy" id="4639"/>
    <lineage>
        <taxon>Eukaryota</taxon>
        <taxon>Viridiplantae</taxon>
        <taxon>Streptophyta</taxon>
        <taxon>Embryophyta</taxon>
        <taxon>Tracheophyta</taxon>
        <taxon>Spermatophyta</taxon>
        <taxon>Magnoliopsida</taxon>
        <taxon>Liliopsida</taxon>
        <taxon>Zingiberales</taxon>
        <taxon>Musaceae</taxon>
        <taxon>Ensete</taxon>
    </lineage>
</organism>
<accession>A0A426XCV4</accession>
<dbReference type="AlphaFoldDB" id="A0A426XCV4"/>
<proteinExistence type="predicted"/>
<evidence type="ECO:0000313" key="3">
    <source>
        <dbReference type="Proteomes" id="UP000287651"/>
    </source>
</evidence>
<dbReference type="EMBL" id="AMZH03022491">
    <property type="protein sequence ID" value="RRT37270.1"/>
    <property type="molecule type" value="Genomic_DNA"/>
</dbReference>
<comment type="caution">
    <text evidence="2">The sequence shown here is derived from an EMBL/GenBank/DDBJ whole genome shotgun (WGS) entry which is preliminary data.</text>
</comment>
<evidence type="ECO:0008006" key="4">
    <source>
        <dbReference type="Google" id="ProtNLM"/>
    </source>
</evidence>
<evidence type="ECO:0000313" key="2">
    <source>
        <dbReference type="EMBL" id="RRT37270.1"/>
    </source>
</evidence>
<name>A0A426XCV4_ENSVE</name>
<sequence>MGRPPSPKKSQQEETSYQRDDPQEHGHIISDPNTSHIKVDFPRWEEGDPIRWIARAERYFRFYRTVNATRVEIAAIHLEGDAIK</sequence>
<feature type="region of interest" description="Disordered" evidence="1">
    <location>
        <begin position="1"/>
        <end position="35"/>
    </location>
</feature>
<feature type="compositionally biased region" description="Basic and acidic residues" evidence="1">
    <location>
        <begin position="10"/>
        <end position="28"/>
    </location>
</feature>
<protein>
    <recommendedName>
        <fullName evidence="4">Retrotransposon gag domain-containing protein</fullName>
    </recommendedName>
</protein>
<reference evidence="2 3" key="1">
    <citation type="journal article" date="2014" name="Agronomy (Basel)">
        <title>A Draft Genome Sequence for Ensete ventricosum, the Drought-Tolerant Tree Against Hunger.</title>
        <authorList>
            <person name="Harrison J."/>
            <person name="Moore K.A."/>
            <person name="Paszkiewicz K."/>
            <person name="Jones T."/>
            <person name="Grant M."/>
            <person name="Ambacheew D."/>
            <person name="Muzemil S."/>
            <person name="Studholme D.J."/>
        </authorList>
    </citation>
    <scope>NUCLEOTIDE SEQUENCE [LARGE SCALE GENOMIC DNA]</scope>
</reference>
<gene>
    <name evidence="2" type="ORF">B296_00008835</name>
</gene>
<evidence type="ECO:0000256" key="1">
    <source>
        <dbReference type="SAM" id="MobiDB-lite"/>
    </source>
</evidence>